<evidence type="ECO:0000313" key="3">
    <source>
        <dbReference type="Proteomes" id="UP001144341"/>
    </source>
</evidence>
<proteinExistence type="predicted"/>
<reference evidence="2" key="1">
    <citation type="submission" date="2022-12" db="EMBL/GenBank/DDBJ databases">
        <title>Genome sequence of SJ11.</title>
        <authorList>
            <person name="Woo H."/>
        </authorList>
    </citation>
    <scope>NUCLEOTIDE SEQUENCE</scope>
    <source>
        <strain evidence="2">SJ11</strain>
    </source>
</reference>
<dbReference type="RefSeq" id="WP_269414331.1">
    <property type="nucleotide sequence ID" value="NZ_JAPWGL010000001.1"/>
</dbReference>
<gene>
    <name evidence="2" type="ORF">O0931_04405</name>
</gene>
<feature type="compositionally biased region" description="Polar residues" evidence="1">
    <location>
        <begin position="33"/>
        <end position="46"/>
    </location>
</feature>
<sequence length="60" mass="6334">MENKSTKKQEAHEEKIGVIPVSQIEGSDADADNSGTASIGNQQAETAKSDADTDEQTAKK</sequence>
<evidence type="ECO:0000256" key="1">
    <source>
        <dbReference type="SAM" id="MobiDB-lite"/>
    </source>
</evidence>
<feature type="compositionally biased region" description="Basic and acidic residues" evidence="1">
    <location>
        <begin position="47"/>
        <end position="60"/>
    </location>
</feature>
<comment type="caution">
    <text evidence="2">The sequence shown here is derived from an EMBL/GenBank/DDBJ whole genome shotgun (WGS) entry which is preliminary data.</text>
</comment>
<feature type="compositionally biased region" description="Basic and acidic residues" evidence="1">
    <location>
        <begin position="1"/>
        <end position="16"/>
    </location>
</feature>
<keyword evidence="3" id="KW-1185">Reference proteome</keyword>
<accession>A0ABT4KUA9</accession>
<dbReference type="EMBL" id="JAPWGL010000001">
    <property type="protein sequence ID" value="MCZ4222531.1"/>
    <property type="molecule type" value="Genomic_DNA"/>
</dbReference>
<protein>
    <submittedName>
        <fullName evidence="2">Uncharacterized protein</fullName>
    </submittedName>
</protein>
<organism evidence="2 3">
    <name type="scientific">Pedobacter rhodius</name>
    <dbReference type="NCBI Taxonomy" id="3004098"/>
    <lineage>
        <taxon>Bacteria</taxon>
        <taxon>Pseudomonadati</taxon>
        <taxon>Bacteroidota</taxon>
        <taxon>Sphingobacteriia</taxon>
        <taxon>Sphingobacteriales</taxon>
        <taxon>Sphingobacteriaceae</taxon>
        <taxon>Pedobacter</taxon>
    </lineage>
</organism>
<feature type="region of interest" description="Disordered" evidence="1">
    <location>
        <begin position="1"/>
        <end position="60"/>
    </location>
</feature>
<evidence type="ECO:0000313" key="2">
    <source>
        <dbReference type="EMBL" id="MCZ4222531.1"/>
    </source>
</evidence>
<dbReference type="Proteomes" id="UP001144341">
    <property type="component" value="Unassembled WGS sequence"/>
</dbReference>
<name>A0ABT4KUA9_9SPHI</name>